<dbReference type="PANTHER" id="PTHR45988:SF1">
    <property type="entry name" value="ZINC FINGER PROTEIN AZF2"/>
    <property type="match status" value="1"/>
</dbReference>
<dbReference type="InterPro" id="IPR013087">
    <property type="entry name" value="Znf_C2H2_type"/>
</dbReference>
<evidence type="ECO:0000256" key="5">
    <source>
        <dbReference type="ARBA" id="ARBA00023015"/>
    </source>
</evidence>
<dbReference type="InterPro" id="IPR044653">
    <property type="entry name" value="AZF1/2/3-like"/>
</dbReference>
<gene>
    <name evidence="9" type="ORF">IEQ34_002828</name>
</gene>
<dbReference type="EMBL" id="JAGFBR010000004">
    <property type="protein sequence ID" value="KAH0467795.1"/>
    <property type="molecule type" value="Genomic_DNA"/>
</dbReference>
<dbReference type="GO" id="GO:0003700">
    <property type="term" value="F:DNA-binding transcription factor activity"/>
    <property type="evidence" value="ECO:0007669"/>
    <property type="project" value="InterPro"/>
</dbReference>
<sequence length="183" mass="19627">MAAIETLLSLSPFTSSTAEQLIPLGFLTVAGSGGGLTANHRGPNPILPGRPKPGIHRCKVCDKVFPSYQALGGHKSSHRRSVGPGVLGVVAPSLTWPGGSGSGKHQCSVCLRRFASGQALGGHKRLHYWGCPFVVSKESEVNVVNRDFDLNLPPPSVETEEVQSHLPAKKLRLSRGYIYYYRG</sequence>
<keyword evidence="10" id="KW-1185">Reference proteome</keyword>
<keyword evidence="3 7" id="KW-0863">Zinc-finger</keyword>
<dbReference type="GO" id="GO:0005634">
    <property type="term" value="C:nucleus"/>
    <property type="evidence" value="ECO:0007669"/>
    <property type="project" value="TreeGrafter"/>
</dbReference>
<evidence type="ECO:0000256" key="2">
    <source>
        <dbReference type="ARBA" id="ARBA00022737"/>
    </source>
</evidence>
<dbReference type="PROSITE" id="PS50157">
    <property type="entry name" value="ZINC_FINGER_C2H2_2"/>
    <property type="match status" value="2"/>
</dbReference>
<dbReference type="Gene3D" id="3.30.160.60">
    <property type="entry name" value="Classic Zinc Finger"/>
    <property type="match status" value="1"/>
</dbReference>
<evidence type="ECO:0000256" key="4">
    <source>
        <dbReference type="ARBA" id="ARBA00022833"/>
    </source>
</evidence>
<dbReference type="PROSITE" id="PS00028">
    <property type="entry name" value="ZINC_FINGER_C2H2_1"/>
    <property type="match status" value="2"/>
</dbReference>
<keyword evidence="5" id="KW-0805">Transcription regulation</keyword>
<evidence type="ECO:0000256" key="3">
    <source>
        <dbReference type="ARBA" id="ARBA00022771"/>
    </source>
</evidence>
<reference evidence="9 10" key="1">
    <citation type="journal article" date="2021" name="Hortic Res">
        <title>Chromosome-scale assembly of the Dendrobium chrysotoxum genome enhances the understanding of orchid evolution.</title>
        <authorList>
            <person name="Zhang Y."/>
            <person name="Zhang G.Q."/>
            <person name="Zhang D."/>
            <person name="Liu X.D."/>
            <person name="Xu X.Y."/>
            <person name="Sun W.H."/>
            <person name="Yu X."/>
            <person name="Zhu X."/>
            <person name="Wang Z.W."/>
            <person name="Zhao X."/>
            <person name="Zhong W.Y."/>
            <person name="Chen H."/>
            <person name="Yin W.L."/>
            <person name="Huang T."/>
            <person name="Niu S.C."/>
            <person name="Liu Z.J."/>
        </authorList>
    </citation>
    <scope>NUCLEOTIDE SEQUENCE [LARGE SCALE GENOMIC DNA]</scope>
    <source>
        <strain evidence="9">Lindl</strain>
    </source>
</reference>
<dbReference type="SMART" id="SM00355">
    <property type="entry name" value="ZnF_C2H2"/>
    <property type="match status" value="2"/>
</dbReference>
<dbReference type="GO" id="GO:0008270">
    <property type="term" value="F:zinc ion binding"/>
    <property type="evidence" value="ECO:0007669"/>
    <property type="project" value="UniProtKB-KW"/>
</dbReference>
<proteinExistence type="predicted"/>
<dbReference type="InterPro" id="IPR036236">
    <property type="entry name" value="Znf_C2H2_sf"/>
</dbReference>
<comment type="caution">
    <text evidence="9">The sequence shown here is derived from an EMBL/GenBank/DDBJ whole genome shotgun (WGS) entry which is preliminary data.</text>
</comment>
<evidence type="ECO:0000256" key="1">
    <source>
        <dbReference type="ARBA" id="ARBA00022723"/>
    </source>
</evidence>
<evidence type="ECO:0000256" key="6">
    <source>
        <dbReference type="ARBA" id="ARBA00023163"/>
    </source>
</evidence>
<keyword evidence="1" id="KW-0479">Metal-binding</keyword>
<evidence type="ECO:0000256" key="7">
    <source>
        <dbReference type="PROSITE-ProRule" id="PRU00042"/>
    </source>
</evidence>
<dbReference type="PANTHER" id="PTHR45988">
    <property type="entry name" value="C2H2 TYPE ZINC FINGER TRANSCRIPTION FACTOR FAMILY-RELATED"/>
    <property type="match status" value="1"/>
</dbReference>
<evidence type="ECO:0000259" key="8">
    <source>
        <dbReference type="PROSITE" id="PS50157"/>
    </source>
</evidence>
<organism evidence="9 10">
    <name type="scientific">Dendrobium chrysotoxum</name>
    <name type="common">Orchid</name>
    <dbReference type="NCBI Taxonomy" id="161865"/>
    <lineage>
        <taxon>Eukaryota</taxon>
        <taxon>Viridiplantae</taxon>
        <taxon>Streptophyta</taxon>
        <taxon>Embryophyta</taxon>
        <taxon>Tracheophyta</taxon>
        <taxon>Spermatophyta</taxon>
        <taxon>Magnoliopsida</taxon>
        <taxon>Liliopsida</taxon>
        <taxon>Asparagales</taxon>
        <taxon>Orchidaceae</taxon>
        <taxon>Epidendroideae</taxon>
        <taxon>Malaxideae</taxon>
        <taxon>Dendrobiinae</taxon>
        <taxon>Dendrobium</taxon>
    </lineage>
</organism>
<dbReference type="GO" id="GO:0000976">
    <property type="term" value="F:transcription cis-regulatory region binding"/>
    <property type="evidence" value="ECO:0007669"/>
    <property type="project" value="TreeGrafter"/>
</dbReference>
<keyword evidence="2" id="KW-0677">Repeat</keyword>
<feature type="domain" description="C2H2-type" evidence="8">
    <location>
        <begin position="105"/>
        <end position="132"/>
    </location>
</feature>
<protein>
    <recommendedName>
        <fullName evidence="8">C2H2-type domain-containing protein</fullName>
    </recommendedName>
</protein>
<evidence type="ECO:0000313" key="9">
    <source>
        <dbReference type="EMBL" id="KAH0467795.1"/>
    </source>
</evidence>
<keyword evidence="4" id="KW-0862">Zinc</keyword>
<dbReference type="SUPFAM" id="SSF57667">
    <property type="entry name" value="beta-beta-alpha zinc fingers"/>
    <property type="match status" value="1"/>
</dbReference>
<feature type="domain" description="C2H2-type" evidence="8">
    <location>
        <begin position="56"/>
        <end position="78"/>
    </location>
</feature>
<evidence type="ECO:0000313" key="10">
    <source>
        <dbReference type="Proteomes" id="UP000775213"/>
    </source>
</evidence>
<dbReference type="Pfam" id="PF13912">
    <property type="entry name" value="zf-C2H2_6"/>
    <property type="match status" value="2"/>
</dbReference>
<keyword evidence="6" id="KW-0804">Transcription</keyword>
<accession>A0AAV7HKG3</accession>
<name>A0AAV7HKG3_DENCH</name>
<dbReference type="AlphaFoldDB" id="A0AAV7HKG3"/>
<dbReference type="Proteomes" id="UP000775213">
    <property type="component" value="Unassembled WGS sequence"/>
</dbReference>